<dbReference type="Gene3D" id="1.10.10.10">
    <property type="entry name" value="Winged helix-like DNA-binding domain superfamily/Winged helix DNA-binding domain"/>
    <property type="match status" value="1"/>
</dbReference>
<dbReference type="GO" id="GO:0000981">
    <property type="term" value="F:DNA-binding transcription factor activity, RNA polymerase II-specific"/>
    <property type="evidence" value="ECO:0007669"/>
    <property type="project" value="TreeGrafter"/>
</dbReference>
<keyword evidence="2 4" id="KW-0238">DNA-binding</keyword>
<feature type="region of interest" description="Disordered" evidence="5">
    <location>
        <begin position="475"/>
        <end position="498"/>
    </location>
</feature>
<feature type="compositionally biased region" description="Polar residues" evidence="5">
    <location>
        <begin position="307"/>
        <end position="319"/>
    </location>
</feature>
<feature type="region of interest" description="Disordered" evidence="5">
    <location>
        <begin position="302"/>
        <end position="358"/>
    </location>
</feature>
<dbReference type="PROSITE" id="PS00657">
    <property type="entry name" value="FORK_HEAD_1"/>
    <property type="match status" value="1"/>
</dbReference>
<feature type="region of interest" description="Disordered" evidence="5">
    <location>
        <begin position="1103"/>
        <end position="1163"/>
    </location>
</feature>
<feature type="region of interest" description="Disordered" evidence="5">
    <location>
        <begin position="400"/>
        <end position="438"/>
    </location>
</feature>
<dbReference type="CDD" id="cd20020">
    <property type="entry name" value="FH_FOXF"/>
    <property type="match status" value="1"/>
</dbReference>
<dbReference type="PRINTS" id="PR00053">
    <property type="entry name" value="FORKHEAD"/>
</dbReference>
<proteinExistence type="predicted"/>
<dbReference type="PROSITE" id="PS50039">
    <property type="entry name" value="FORK_HEAD_3"/>
    <property type="match status" value="1"/>
</dbReference>
<dbReference type="SUPFAM" id="SSF46785">
    <property type="entry name" value="Winged helix' DNA-binding domain"/>
    <property type="match status" value="1"/>
</dbReference>
<dbReference type="SMART" id="SM00339">
    <property type="entry name" value="FH"/>
    <property type="match status" value="1"/>
</dbReference>
<dbReference type="FunFam" id="1.10.10.10:FF:000071">
    <property type="entry name" value="Forkhead box F1"/>
    <property type="match status" value="1"/>
</dbReference>
<gene>
    <name evidence="7" type="ORF">CDAUBV1_LOCUS10727</name>
</gene>
<feature type="compositionally biased region" description="Polar residues" evidence="5">
    <location>
        <begin position="338"/>
        <end position="349"/>
    </location>
</feature>
<evidence type="ECO:0000313" key="7">
    <source>
        <dbReference type="EMBL" id="CAL5136596.1"/>
    </source>
</evidence>
<dbReference type="InterPro" id="IPR001766">
    <property type="entry name" value="Fork_head_dom"/>
</dbReference>
<feature type="region of interest" description="Disordered" evidence="5">
    <location>
        <begin position="148"/>
        <end position="198"/>
    </location>
</feature>
<evidence type="ECO:0000256" key="5">
    <source>
        <dbReference type="SAM" id="MobiDB-lite"/>
    </source>
</evidence>
<feature type="region of interest" description="Disordered" evidence="5">
    <location>
        <begin position="1045"/>
        <end position="1083"/>
    </location>
</feature>
<feature type="compositionally biased region" description="Polar residues" evidence="5">
    <location>
        <begin position="1124"/>
        <end position="1143"/>
    </location>
</feature>
<dbReference type="InterPro" id="IPR018122">
    <property type="entry name" value="TF_fork_head_CS_1"/>
</dbReference>
<reference evidence="7" key="1">
    <citation type="submission" date="2024-06" db="EMBL/GenBank/DDBJ databases">
        <authorList>
            <person name="Liu X."/>
            <person name="Lenzi L."/>
            <person name="Haldenby T S."/>
            <person name="Uol C."/>
        </authorList>
    </citation>
    <scope>NUCLEOTIDE SEQUENCE</scope>
</reference>
<evidence type="ECO:0000313" key="8">
    <source>
        <dbReference type="Proteomes" id="UP001497525"/>
    </source>
</evidence>
<evidence type="ECO:0000256" key="2">
    <source>
        <dbReference type="ARBA" id="ARBA00023125"/>
    </source>
</evidence>
<feature type="compositionally biased region" description="Low complexity" evidence="5">
    <location>
        <begin position="320"/>
        <end position="332"/>
    </location>
</feature>
<dbReference type="EMBL" id="CAXLJL010000334">
    <property type="protein sequence ID" value="CAL5136596.1"/>
    <property type="molecule type" value="Genomic_DNA"/>
</dbReference>
<organism evidence="7 8">
    <name type="scientific">Calicophoron daubneyi</name>
    <name type="common">Rumen fluke</name>
    <name type="synonym">Paramphistomum daubneyi</name>
    <dbReference type="NCBI Taxonomy" id="300641"/>
    <lineage>
        <taxon>Eukaryota</taxon>
        <taxon>Metazoa</taxon>
        <taxon>Spiralia</taxon>
        <taxon>Lophotrochozoa</taxon>
        <taxon>Platyhelminthes</taxon>
        <taxon>Trematoda</taxon>
        <taxon>Digenea</taxon>
        <taxon>Plagiorchiida</taxon>
        <taxon>Pronocephalata</taxon>
        <taxon>Paramphistomoidea</taxon>
        <taxon>Paramphistomidae</taxon>
        <taxon>Calicophoron</taxon>
    </lineage>
</organism>
<comment type="caution">
    <text evidence="7">The sequence shown here is derived from an EMBL/GenBank/DDBJ whole genome shotgun (WGS) entry which is preliminary data.</text>
</comment>
<dbReference type="AlphaFoldDB" id="A0AAV2TIA8"/>
<feature type="compositionally biased region" description="Polar residues" evidence="5">
    <location>
        <begin position="148"/>
        <end position="167"/>
    </location>
</feature>
<comment type="subcellular location">
    <subcellularLocation>
        <location evidence="1 4">Nucleus</location>
    </subcellularLocation>
</comment>
<feature type="compositionally biased region" description="Polar residues" evidence="5">
    <location>
        <begin position="1151"/>
        <end position="1163"/>
    </location>
</feature>
<feature type="compositionally biased region" description="Low complexity" evidence="5">
    <location>
        <begin position="63"/>
        <end position="84"/>
    </location>
</feature>
<feature type="compositionally biased region" description="Polar residues" evidence="5">
    <location>
        <begin position="177"/>
        <end position="190"/>
    </location>
</feature>
<dbReference type="PANTHER" id="PTHR46262">
    <property type="entry name" value="FORKHEAD BOX PROTEIN BINIOU"/>
    <property type="match status" value="1"/>
</dbReference>
<accession>A0AAV2TIA8</accession>
<dbReference type="Proteomes" id="UP001497525">
    <property type="component" value="Unassembled WGS sequence"/>
</dbReference>
<dbReference type="InterPro" id="IPR036390">
    <property type="entry name" value="WH_DNA-bd_sf"/>
</dbReference>
<evidence type="ECO:0000256" key="1">
    <source>
        <dbReference type="ARBA" id="ARBA00004123"/>
    </source>
</evidence>
<feature type="region of interest" description="Disordered" evidence="5">
    <location>
        <begin position="749"/>
        <end position="812"/>
    </location>
</feature>
<dbReference type="PANTHER" id="PTHR46262:SF2">
    <property type="entry name" value="FORKHEAD BOX PROTEIN BINIOU"/>
    <property type="match status" value="1"/>
</dbReference>
<feature type="compositionally biased region" description="Polar residues" evidence="5">
    <location>
        <begin position="759"/>
        <end position="777"/>
    </location>
</feature>
<evidence type="ECO:0000256" key="3">
    <source>
        <dbReference type="ARBA" id="ARBA00023242"/>
    </source>
</evidence>
<keyword evidence="3 4" id="KW-0539">Nucleus</keyword>
<feature type="region of interest" description="Disordered" evidence="5">
    <location>
        <begin position="58"/>
        <end position="108"/>
    </location>
</feature>
<dbReference type="GO" id="GO:0009887">
    <property type="term" value="P:animal organ morphogenesis"/>
    <property type="evidence" value="ECO:0007669"/>
    <property type="project" value="TreeGrafter"/>
</dbReference>
<feature type="DNA-binding region" description="Fork-head" evidence="4">
    <location>
        <begin position="500"/>
        <end position="594"/>
    </location>
</feature>
<evidence type="ECO:0000259" key="6">
    <source>
        <dbReference type="PROSITE" id="PS50039"/>
    </source>
</evidence>
<sequence>MSDNFHTVSPMFYTYNNTDVGHFKNLAAKMTSTAQEMDSVPYSAESLNALEDFSAHYLHHHQQQQQQQQPQPHHQQQQPQQHPQYSHPESSYRFHATDNSPSRPDVEVGKRQYVRDIAHMDPSTLSARSSLPLPNATSSPELLNCPTHYSTHASTQPTWHKNSNTLVDNEGSRENWPLSSTPRSPTNEVGAQTDVAHPPPPPPVYFDRMNYSHFPPQYSHCASEFELSGNRLPIIPPDSVAPKDAHFPPNETSSSKYSPQAWMNKSGLMNERCSNNSASTLDTYQNLPFVMSYLTSSIRNEYDGAPNKTTPPGDSNNNMSSYNSPGDSSSDPCATLSMDRSSGYQSHLETGSAGAEQRILLPTSSVDNTCSEESVRNCSPSQNSADYGLKATRLSLKGRSTMTDRDEDKAGTVVQGRKSPFCSQQSVRGTVGSEPEMLEKSNRTDIKLDPSEMDEYGDEGKNDQLFSAVENMEIGDKMTEKSPNDADGAKKTSANRRSEKPPFSYIALIAMAIQASPTKRCTLSEIYQYLHTRFAFFRGQYTGWKNSVRHNLSLNEVFIKLPKGMGRPGKGHYWTIDPTAEYMFQDGASRRRPRGFRRKCASAVAAAVAANISSANGYVHLPYNNLPYKFSQPHFSSLGLGGLNADSFPKEMTQFLIPNNGSLSQGTPMHADGLPNGLPPISTGLGLFQRKDLSSTCITSGQSGLLDHDEPGPSSSSSVDSIFSIHTKMNGLNQSMGVSGALQMNSNFAPSSDAFKPRPSNSPLTHPARSLQTTPSTFHHESYGAQPVSQLSNDPLDFRSAGQSDRFLGSTSKPYQLPSISQAITFGILSTSCAPGSTAAASSSDQVSPAYGLVNPDQYLQGSFTYPYGLRSGFEPFVSHDQQDARILGGDDRLGGAKQSVYGETGSLESSIPTEASAGGMLDPTLPFNLFRVDNPEHASSCASTWCDNPDKLAQSGWSYNTITRVDASRVTPTNKMTSAPTMGSGSTLSEMPNPAACAVYDGDIENHHCSDHSQQLPSHTWSASKLAAMVANYEAALTCSVDAPPSSSSSPFAHEGGTLSMRSRNTPNTCPTASSSSEDSAVERARTMLNNLNHHLQLQLQDSQTQEHLKNSSSTADHLPSDGSLNLSRCPDNASSTTTSQYRDCHSVREQPTTTLTQVTPSPKVSYIMSNAALRNTKET</sequence>
<protein>
    <recommendedName>
        <fullName evidence="6">Fork-head domain-containing protein</fullName>
    </recommendedName>
</protein>
<dbReference type="InterPro" id="IPR051770">
    <property type="entry name" value="Forkhead_box_regulator"/>
</dbReference>
<dbReference type="GO" id="GO:0005634">
    <property type="term" value="C:nucleus"/>
    <property type="evidence" value="ECO:0007669"/>
    <property type="project" value="UniProtKB-SubCell"/>
</dbReference>
<evidence type="ECO:0000256" key="4">
    <source>
        <dbReference type="PROSITE-ProRule" id="PRU00089"/>
    </source>
</evidence>
<dbReference type="InterPro" id="IPR030456">
    <property type="entry name" value="TF_fork_head_CS_2"/>
</dbReference>
<name>A0AAV2TIA8_CALDB</name>
<feature type="compositionally biased region" description="Polar residues" evidence="5">
    <location>
        <begin position="1061"/>
        <end position="1080"/>
    </location>
</feature>
<feature type="domain" description="Fork-head" evidence="6">
    <location>
        <begin position="500"/>
        <end position="594"/>
    </location>
</feature>
<dbReference type="PROSITE" id="PS00658">
    <property type="entry name" value="FORK_HEAD_2"/>
    <property type="match status" value="1"/>
</dbReference>
<dbReference type="GO" id="GO:0000978">
    <property type="term" value="F:RNA polymerase II cis-regulatory region sequence-specific DNA binding"/>
    <property type="evidence" value="ECO:0007669"/>
    <property type="project" value="TreeGrafter"/>
</dbReference>
<dbReference type="Pfam" id="PF00250">
    <property type="entry name" value="Forkhead"/>
    <property type="match status" value="1"/>
</dbReference>
<dbReference type="InterPro" id="IPR036388">
    <property type="entry name" value="WH-like_DNA-bd_sf"/>
</dbReference>